<dbReference type="Proteomes" id="UP001231915">
    <property type="component" value="Unassembled WGS sequence"/>
</dbReference>
<accession>A0ABT7EH45</accession>
<keyword evidence="3" id="KW-1185">Reference proteome</keyword>
<comment type="caution">
    <text evidence="2">The sequence shown here is derived from an EMBL/GenBank/DDBJ whole genome shotgun (WGS) entry which is preliminary data.</text>
</comment>
<gene>
    <name evidence="2" type="ORF">QNM18_04750</name>
</gene>
<reference evidence="2 3" key="1">
    <citation type="submission" date="2023-05" db="EMBL/GenBank/DDBJ databases">
        <title>Pseudoalteromonas ardens sp. nov., Pseudoalteromonas obscura sp. nov., and Pseudoalteromonas umbrosa sp. nov., isolated from the coral Montipora capitata.</title>
        <authorList>
            <person name="Thomas E.M."/>
            <person name="Smith E.M."/>
            <person name="Papke E."/>
            <person name="Shlafstein M.D."/>
            <person name="Oline D.K."/>
            <person name="Videau P."/>
            <person name="Saw J.H."/>
            <person name="Strangman W.K."/>
            <person name="Ushijima B."/>
        </authorList>
    </citation>
    <scope>NUCLEOTIDE SEQUENCE [LARGE SCALE GENOMIC DNA]</scope>
    <source>
        <strain evidence="2 3">P94</strain>
    </source>
</reference>
<feature type="region of interest" description="Disordered" evidence="1">
    <location>
        <begin position="1"/>
        <end position="35"/>
    </location>
</feature>
<evidence type="ECO:0000256" key="1">
    <source>
        <dbReference type="SAM" id="MobiDB-lite"/>
    </source>
</evidence>
<proteinExistence type="predicted"/>
<evidence type="ECO:0000313" key="2">
    <source>
        <dbReference type="EMBL" id="MDK2594374.1"/>
    </source>
</evidence>
<evidence type="ECO:0000313" key="3">
    <source>
        <dbReference type="Proteomes" id="UP001231915"/>
    </source>
</evidence>
<dbReference type="RefSeq" id="WP_284136526.1">
    <property type="nucleotide sequence ID" value="NZ_JASJUT010000002.1"/>
</dbReference>
<name>A0ABT7EH45_9GAMM</name>
<sequence length="80" mass="8908">MNIELEAMAQSKDERKASIAAARKAHHEAQKKEKKRLDAYVEPTTKDGLKEIKASFSEVKNEGQAIDKAVQLALTLVDKD</sequence>
<dbReference type="EMBL" id="JASJUT010000002">
    <property type="protein sequence ID" value="MDK2594374.1"/>
    <property type="molecule type" value="Genomic_DNA"/>
</dbReference>
<organism evidence="2 3">
    <name type="scientific">Pseudoalteromonas obscura</name>
    <dbReference type="NCBI Taxonomy" id="3048491"/>
    <lineage>
        <taxon>Bacteria</taxon>
        <taxon>Pseudomonadati</taxon>
        <taxon>Pseudomonadota</taxon>
        <taxon>Gammaproteobacteria</taxon>
        <taxon>Alteromonadales</taxon>
        <taxon>Pseudoalteromonadaceae</taxon>
        <taxon>Pseudoalteromonas</taxon>
    </lineage>
</organism>
<protein>
    <submittedName>
        <fullName evidence="2">Uncharacterized protein</fullName>
    </submittedName>
</protein>